<evidence type="ECO:0000313" key="1">
    <source>
        <dbReference type="EMBL" id="KAF6232183.1"/>
    </source>
</evidence>
<comment type="caution">
    <text evidence="1">The sequence shown here is derived from an EMBL/GenBank/DDBJ whole genome shotgun (WGS) entry which is preliminary data.</text>
</comment>
<organism evidence="1 2">
    <name type="scientific">Letharia columbiana</name>
    <dbReference type="NCBI Taxonomy" id="112416"/>
    <lineage>
        <taxon>Eukaryota</taxon>
        <taxon>Fungi</taxon>
        <taxon>Dikarya</taxon>
        <taxon>Ascomycota</taxon>
        <taxon>Pezizomycotina</taxon>
        <taxon>Lecanoromycetes</taxon>
        <taxon>OSLEUM clade</taxon>
        <taxon>Lecanoromycetidae</taxon>
        <taxon>Lecanorales</taxon>
        <taxon>Lecanorineae</taxon>
        <taxon>Parmeliaceae</taxon>
        <taxon>Letharia</taxon>
    </lineage>
</organism>
<dbReference type="AlphaFoldDB" id="A0A8H6FP90"/>
<accession>A0A8H6FP90</accession>
<protein>
    <submittedName>
        <fullName evidence="1">Uncharacterized protein</fullName>
    </submittedName>
</protein>
<dbReference type="Proteomes" id="UP000578531">
    <property type="component" value="Unassembled WGS sequence"/>
</dbReference>
<evidence type="ECO:0000313" key="2">
    <source>
        <dbReference type="Proteomes" id="UP000578531"/>
    </source>
</evidence>
<dbReference type="GeneID" id="59291217"/>
<proteinExistence type="predicted"/>
<sequence length="128" mass="13571">MAYATTREFSPEDLVRTRPGSRLAVLKNVLERRNVSVGIFNCKGQGTYQCGWGDCSTNFTDQNPFTIILRDDQKSASTSLPSKGSNTLAVGLGIGLSLGDMLAGIAVASIPSISPIEDGGISDLPQKH</sequence>
<dbReference type="EMBL" id="JACCJC010000050">
    <property type="protein sequence ID" value="KAF6232183.1"/>
    <property type="molecule type" value="Genomic_DNA"/>
</dbReference>
<keyword evidence="2" id="KW-1185">Reference proteome</keyword>
<reference evidence="1 2" key="1">
    <citation type="journal article" date="2020" name="Genomics">
        <title>Complete, high-quality genomes from long-read metagenomic sequencing of two wolf lichen thalli reveals enigmatic genome architecture.</title>
        <authorList>
            <person name="McKenzie S.K."/>
            <person name="Walston R.F."/>
            <person name="Allen J.L."/>
        </authorList>
    </citation>
    <scope>NUCLEOTIDE SEQUENCE [LARGE SCALE GENOMIC DNA]</scope>
    <source>
        <strain evidence="1">WasteWater2</strain>
    </source>
</reference>
<dbReference type="RefSeq" id="XP_037161612.1">
    <property type="nucleotide sequence ID" value="XM_037311456.1"/>
</dbReference>
<name>A0A8H6FP90_9LECA</name>
<gene>
    <name evidence="1" type="ORF">HO173_009566</name>
</gene>